<dbReference type="Proteomes" id="UP000062998">
    <property type="component" value="Unassembled WGS sequence"/>
</dbReference>
<name>A0A119MQR1_9BURK</name>
<reference evidence="3 4" key="1">
    <citation type="submission" date="2015-11" db="EMBL/GenBank/DDBJ databases">
        <title>Expanding the genomic diversity of Burkholderia species for the development of highly accurate diagnostics.</title>
        <authorList>
            <person name="Sahl J."/>
            <person name="Keim P."/>
            <person name="Wagner D."/>
        </authorList>
    </citation>
    <scope>NUCLEOTIDE SEQUENCE [LARGE SCALE GENOMIC DNA]</scope>
    <source>
        <strain evidence="3 4">MSMB2167WGS</strain>
    </source>
</reference>
<organism evidence="3 4">
    <name type="scientific">Burkholderia ubonensis</name>
    <dbReference type="NCBI Taxonomy" id="101571"/>
    <lineage>
        <taxon>Bacteria</taxon>
        <taxon>Pseudomonadati</taxon>
        <taxon>Pseudomonadota</taxon>
        <taxon>Betaproteobacteria</taxon>
        <taxon>Burkholderiales</taxon>
        <taxon>Burkholderiaceae</taxon>
        <taxon>Burkholderia</taxon>
        <taxon>Burkholderia cepacia complex</taxon>
    </lineage>
</organism>
<keyword evidence="2" id="KW-1133">Transmembrane helix</keyword>
<gene>
    <name evidence="3" type="ORF">WL73_09845</name>
</gene>
<dbReference type="Pfam" id="PF05137">
    <property type="entry name" value="PilN"/>
    <property type="match status" value="1"/>
</dbReference>
<dbReference type="PROSITE" id="PS51257">
    <property type="entry name" value="PROKAR_LIPOPROTEIN"/>
    <property type="match status" value="1"/>
</dbReference>
<keyword evidence="2" id="KW-0472">Membrane</keyword>
<evidence type="ECO:0000256" key="2">
    <source>
        <dbReference type="SAM" id="Phobius"/>
    </source>
</evidence>
<accession>A0A119MQR1</accession>
<comment type="caution">
    <text evidence="3">The sequence shown here is derived from an EMBL/GenBank/DDBJ whole genome shotgun (WGS) entry which is preliminary data.</text>
</comment>
<dbReference type="EMBL" id="LPIX01000035">
    <property type="protein sequence ID" value="KWE07077.1"/>
    <property type="molecule type" value="Genomic_DNA"/>
</dbReference>
<evidence type="ECO:0000313" key="3">
    <source>
        <dbReference type="EMBL" id="KWE07077.1"/>
    </source>
</evidence>
<evidence type="ECO:0000313" key="4">
    <source>
        <dbReference type="Proteomes" id="UP000062998"/>
    </source>
</evidence>
<feature type="compositionally biased region" description="Low complexity" evidence="1">
    <location>
        <begin position="151"/>
        <end position="161"/>
    </location>
</feature>
<evidence type="ECO:0000256" key="1">
    <source>
        <dbReference type="SAM" id="MobiDB-lite"/>
    </source>
</evidence>
<dbReference type="AlphaFoldDB" id="A0A119MQR1"/>
<proteinExistence type="predicted"/>
<keyword evidence="2" id="KW-0812">Transmembrane</keyword>
<dbReference type="InterPro" id="IPR007813">
    <property type="entry name" value="PilN"/>
</dbReference>
<feature type="region of interest" description="Disordered" evidence="1">
    <location>
        <begin position="149"/>
        <end position="172"/>
    </location>
</feature>
<dbReference type="RefSeq" id="WP_060323849.1">
    <property type="nucleotide sequence ID" value="NZ_LPIU01000092.1"/>
</dbReference>
<dbReference type="OrthoDB" id="9135602at2"/>
<sequence>MGRLNWNYARQSFSNRRWITVSAIALVGCLHALWWRDTLLVQRDSLVERAHRLSRKTAVRQPPTTSAIPAALDSVFAEMRYPWTDMLDRLRLATQPGVELLTLEPDAGVTRRIRISGIANQPQSVLDLVTALQKDPAWSSVQLVSQTKNDAAGPAAAQNAAPPLPGLPELPGTGSPMLSFSLIAEWRRP</sequence>
<feature type="transmembrane region" description="Helical" evidence="2">
    <location>
        <begin position="18"/>
        <end position="35"/>
    </location>
</feature>
<protein>
    <submittedName>
        <fullName evidence="3">Uncharacterized protein</fullName>
    </submittedName>
</protein>